<organism evidence="6 7">
    <name type="scientific">Alloalcanivorax venustensis ISO4</name>
    <dbReference type="NCBI Taxonomy" id="1177184"/>
    <lineage>
        <taxon>Bacteria</taxon>
        <taxon>Pseudomonadati</taxon>
        <taxon>Pseudomonadota</taxon>
        <taxon>Gammaproteobacteria</taxon>
        <taxon>Oceanospirillales</taxon>
        <taxon>Alcanivoracaceae</taxon>
        <taxon>Alloalcanivorax</taxon>
    </lineage>
</organism>
<dbReference type="SUPFAM" id="SSF46689">
    <property type="entry name" value="Homeodomain-like"/>
    <property type="match status" value="1"/>
</dbReference>
<proteinExistence type="predicted"/>
<dbReference type="Pfam" id="PF21993">
    <property type="entry name" value="TetR_C_13_2"/>
    <property type="match status" value="1"/>
</dbReference>
<feature type="DNA-binding region" description="H-T-H motif" evidence="4">
    <location>
        <begin position="28"/>
        <end position="47"/>
    </location>
</feature>
<comment type="caution">
    <text evidence="6">The sequence shown here is derived from an EMBL/GenBank/DDBJ whole genome shotgun (WGS) entry which is preliminary data.</text>
</comment>
<evidence type="ECO:0000259" key="5">
    <source>
        <dbReference type="PROSITE" id="PS50977"/>
    </source>
</evidence>
<dbReference type="Proteomes" id="UP000644441">
    <property type="component" value="Unassembled WGS sequence"/>
</dbReference>
<keyword evidence="2 4" id="KW-0238">DNA-binding</keyword>
<dbReference type="Pfam" id="PF00440">
    <property type="entry name" value="TetR_N"/>
    <property type="match status" value="1"/>
</dbReference>
<evidence type="ECO:0000256" key="3">
    <source>
        <dbReference type="ARBA" id="ARBA00023163"/>
    </source>
</evidence>
<evidence type="ECO:0000313" key="7">
    <source>
        <dbReference type="Proteomes" id="UP000644441"/>
    </source>
</evidence>
<keyword evidence="3" id="KW-0804">Transcription</keyword>
<gene>
    <name evidence="6" type="ORF">ISO4_00788</name>
</gene>
<evidence type="ECO:0000313" key="6">
    <source>
        <dbReference type="EMBL" id="MBF5052186.1"/>
    </source>
</evidence>
<dbReference type="InterPro" id="IPR054156">
    <property type="entry name" value="YxaF_TetR_C"/>
</dbReference>
<feature type="domain" description="HTH tetR-type" evidence="5">
    <location>
        <begin position="5"/>
        <end position="65"/>
    </location>
</feature>
<dbReference type="PANTHER" id="PTHR47506">
    <property type="entry name" value="TRANSCRIPTIONAL REGULATORY PROTEIN"/>
    <property type="match status" value="1"/>
</dbReference>
<evidence type="ECO:0000256" key="2">
    <source>
        <dbReference type="ARBA" id="ARBA00023125"/>
    </source>
</evidence>
<evidence type="ECO:0000256" key="4">
    <source>
        <dbReference type="PROSITE-ProRule" id="PRU00335"/>
    </source>
</evidence>
<dbReference type="SUPFAM" id="SSF48498">
    <property type="entry name" value="Tetracyclin repressor-like, C-terminal domain"/>
    <property type="match status" value="1"/>
</dbReference>
<dbReference type="InterPro" id="IPR009057">
    <property type="entry name" value="Homeodomain-like_sf"/>
</dbReference>
<dbReference type="EMBL" id="ARXR01000004">
    <property type="protein sequence ID" value="MBF5052186.1"/>
    <property type="molecule type" value="Genomic_DNA"/>
</dbReference>
<dbReference type="PANTHER" id="PTHR47506:SF3">
    <property type="entry name" value="HTH-TYPE TRANSCRIPTIONAL REGULATOR LMRA"/>
    <property type="match status" value="1"/>
</dbReference>
<dbReference type="PROSITE" id="PS50977">
    <property type="entry name" value="HTH_TETR_2"/>
    <property type="match status" value="1"/>
</dbReference>
<dbReference type="RefSeq" id="WP_194855242.1">
    <property type="nucleotide sequence ID" value="NZ_ARXR01000004.1"/>
</dbReference>
<accession>A0ABS0ADG8</accession>
<evidence type="ECO:0000256" key="1">
    <source>
        <dbReference type="ARBA" id="ARBA00023015"/>
    </source>
</evidence>
<sequence length="194" mass="20721">MGARPKHRDRLVRAAAELFRQRGYAATGINDILGLAAAPKGSFYHYFPGGKEALGAEAVRYAGGRVTDTLRTLQRDHRTPAAALRAYGALLAGWLKDSGYRDGCPLATTVLEVTPQSEPITAAAREAYTAWRRTLATLIDPDNVDGAQAQRLASLAISALEGALIQARVARDTAPIHDACEEIAALIDALQDTV</sequence>
<keyword evidence="1" id="KW-0805">Transcription regulation</keyword>
<reference evidence="6 7" key="1">
    <citation type="submission" date="2012-09" db="EMBL/GenBank/DDBJ databases">
        <title>Genome Sequence of alkane-degrading Bacterium Alcanivorax venustensis ISO4.</title>
        <authorList>
            <person name="Lai Q."/>
            <person name="Shao Z."/>
        </authorList>
    </citation>
    <scope>NUCLEOTIDE SEQUENCE [LARGE SCALE GENOMIC DNA]</scope>
    <source>
        <strain evidence="6 7">ISO4</strain>
    </source>
</reference>
<name>A0ABS0ADG8_9GAMM</name>
<dbReference type="Gene3D" id="1.10.357.10">
    <property type="entry name" value="Tetracycline Repressor, domain 2"/>
    <property type="match status" value="1"/>
</dbReference>
<dbReference type="InterPro" id="IPR001647">
    <property type="entry name" value="HTH_TetR"/>
</dbReference>
<keyword evidence="7" id="KW-1185">Reference proteome</keyword>
<protein>
    <submittedName>
        <fullName evidence="6">TetR family transcriptional regulator</fullName>
    </submittedName>
</protein>
<dbReference type="InterPro" id="IPR036271">
    <property type="entry name" value="Tet_transcr_reg_TetR-rel_C_sf"/>
</dbReference>